<protein>
    <submittedName>
        <fullName evidence="2">Uncharacterized protein</fullName>
    </submittedName>
</protein>
<evidence type="ECO:0000313" key="2">
    <source>
        <dbReference type="EMBL" id="CAF3563938.1"/>
    </source>
</evidence>
<name>A0A818KLE5_9BILA</name>
<organism evidence="2 3">
    <name type="scientific">Rotaria socialis</name>
    <dbReference type="NCBI Taxonomy" id="392032"/>
    <lineage>
        <taxon>Eukaryota</taxon>
        <taxon>Metazoa</taxon>
        <taxon>Spiralia</taxon>
        <taxon>Gnathifera</taxon>
        <taxon>Rotifera</taxon>
        <taxon>Eurotatoria</taxon>
        <taxon>Bdelloidea</taxon>
        <taxon>Philodinida</taxon>
        <taxon>Philodinidae</taxon>
        <taxon>Rotaria</taxon>
    </lineage>
</organism>
<keyword evidence="1" id="KW-0472">Membrane</keyword>
<sequence>MIDRIVALRLSDDHDTPHQIGLFFSHGFTLHQFAHLQSLTLYDVQSNETIRRILLQCYRGYLVNKVSECSNLTVTSIAETKAYKYFDLCKEIIFRFIPMCILVCVNCLLLSTLRTACKKLKTQRKSSESIILASPTVRLQSITMILM</sequence>
<dbReference type="Proteomes" id="UP000663833">
    <property type="component" value="Unassembled WGS sequence"/>
</dbReference>
<keyword evidence="1" id="KW-0812">Transmembrane</keyword>
<feature type="transmembrane region" description="Helical" evidence="1">
    <location>
        <begin position="92"/>
        <end position="113"/>
    </location>
</feature>
<evidence type="ECO:0000313" key="3">
    <source>
        <dbReference type="Proteomes" id="UP000663833"/>
    </source>
</evidence>
<keyword evidence="1" id="KW-1133">Transmembrane helix</keyword>
<gene>
    <name evidence="2" type="ORF">LUA448_LOCUS28600</name>
</gene>
<evidence type="ECO:0000256" key="1">
    <source>
        <dbReference type="SAM" id="Phobius"/>
    </source>
</evidence>
<dbReference type="AlphaFoldDB" id="A0A818KLE5"/>
<proteinExistence type="predicted"/>
<dbReference type="EMBL" id="CAJNYD010004032">
    <property type="protein sequence ID" value="CAF3563938.1"/>
    <property type="molecule type" value="Genomic_DNA"/>
</dbReference>
<reference evidence="2" key="1">
    <citation type="submission" date="2021-02" db="EMBL/GenBank/DDBJ databases">
        <authorList>
            <person name="Nowell W R."/>
        </authorList>
    </citation>
    <scope>NUCLEOTIDE SEQUENCE</scope>
</reference>
<comment type="caution">
    <text evidence="2">The sequence shown here is derived from an EMBL/GenBank/DDBJ whole genome shotgun (WGS) entry which is preliminary data.</text>
</comment>
<accession>A0A818KLE5</accession>